<accession>A0A848K5S6</accession>
<dbReference type="Gene3D" id="3.10.350.10">
    <property type="entry name" value="LysM domain"/>
    <property type="match status" value="1"/>
</dbReference>
<reference evidence="4 5" key="1">
    <citation type="submission" date="2019-05" db="EMBL/GenBank/DDBJ databases">
        <authorList>
            <person name="Lee S.D."/>
        </authorList>
    </citation>
    <scope>NUCLEOTIDE SEQUENCE [LARGE SCALE GENOMIC DNA]</scope>
    <source>
        <strain evidence="4 5">YC2-7</strain>
    </source>
</reference>
<dbReference type="InterPro" id="IPR036779">
    <property type="entry name" value="LysM_dom_sf"/>
</dbReference>
<keyword evidence="2" id="KW-0472">Membrane</keyword>
<gene>
    <name evidence="4" type="ORF">FGL95_03515</name>
</gene>
<evidence type="ECO:0000256" key="1">
    <source>
        <dbReference type="SAM" id="MobiDB-lite"/>
    </source>
</evidence>
<dbReference type="RefSeq" id="WP_169584795.1">
    <property type="nucleotide sequence ID" value="NZ_VCQU01000001.1"/>
</dbReference>
<sequence>MSIATHEYRDIDTTAPARTRTRSRDFSRPANGLVEYGHHSDGFSTAPHRSAVGTGHGFGVAVATALLSALVVCGLAGLWNMKTGALTDGPADTVVVQVQEGESLSDVAARVAPDLPVDQTVARILDLNAMSTASVAPGQSLITPATVAQ</sequence>
<protein>
    <submittedName>
        <fullName evidence="4">LysM peptidoglycan-binding domain-containing protein</fullName>
    </submittedName>
</protein>
<evidence type="ECO:0000256" key="2">
    <source>
        <dbReference type="SAM" id="Phobius"/>
    </source>
</evidence>
<evidence type="ECO:0000313" key="4">
    <source>
        <dbReference type="EMBL" id="NMN94103.1"/>
    </source>
</evidence>
<comment type="caution">
    <text evidence="4">The sequence shown here is derived from an EMBL/GenBank/DDBJ whole genome shotgun (WGS) entry which is preliminary data.</text>
</comment>
<evidence type="ECO:0000259" key="3">
    <source>
        <dbReference type="Pfam" id="PF01476"/>
    </source>
</evidence>
<feature type="domain" description="LysM" evidence="3">
    <location>
        <begin position="97"/>
        <end position="144"/>
    </location>
</feature>
<keyword evidence="5" id="KW-1185">Reference proteome</keyword>
<dbReference type="EMBL" id="VCQU01000001">
    <property type="protein sequence ID" value="NMN94103.1"/>
    <property type="molecule type" value="Genomic_DNA"/>
</dbReference>
<feature type="compositionally biased region" description="Basic and acidic residues" evidence="1">
    <location>
        <begin position="1"/>
        <end position="12"/>
    </location>
</feature>
<keyword evidence="2" id="KW-1133">Transmembrane helix</keyword>
<dbReference type="AlphaFoldDB" id="A0A848K5S6"/>
<feature type="region of interest" description="Disordered" evidence="1">
    <location>
        <begin position="1"/>
        <end position="28"/>
    </location>
</feature>
<dbReference type="Pfam" id="PF01476">
    <property type="entry name" value="LysM"/>
    <property type="match status" value="1"/>
</dbReference>
<reference evidence="4 5" key="2">
    <citation type="submission" date="2020-06" db="EMBL/GenBank/DDBJ databases">
        <title>Antribacter stalactiti gen. nov., sp. nov., a new member of the family Nacardiaceae isolated from a cave.</title>
        <authorList>
            <person name="Kim I.S."/>
        </authorList>
    </citation>
    <scope>NUCLEOTIDE SEQUENCE [LARGE SCALE GENOMIC DNA]</scope>
    <source>
        <strain evidence="4 5">YC2-7</strain>
    </source>
</reference>
<feature type="transmembrane region" description="Helical" evidence="2">
    <location>
        <begin position="58"/>
        <end position="79"/>
    </location>
</feature>
<dbReference type="Proteomes" id="UP000535543">
    <property type="component" value="Unassembled WGS sequence"/>
</dbReference>
<dbReference type="InterPro" id="IPR018392">
    <property type="entry name" value="LysM"/>
</dbReference>
<organism evidence="4 5">
    <name type="scientific">Antrihabitans stalactiti</name>
    <dbReference type="NCBI Taxonomy" id="2584121"/>
    <lineage>
        <taxon>Bacteria</taxon>
        <taxon>Bacillati</taxon>
        <taxon>Actinomycetota</taxon>
        <taxon>Actinomycetes</taxon>
        <taxon>Mycobacteriales</taxon>
        <taxon>Nocardiaceae</taxon>
        <taxon>Antrihabitans</taxon>
    </lineage>
</organism>
<proteinExistence type="predicted"/>
<keyword evidence="2" id="KW-0812">Transmembrane</keyword>
<name>A0A848K5S6_9NOCA</name>
<evidence type="ECO:0000313" key="5">
    <source>
        <dbReference type="Proteomes" id="UP000535543"/>
    </source>
</evidence>